<gene>
    <name evidence="1" type="ORF">HannXRQ_Chr03g0077111</name>
</gene>
<evidence type="ECO:0000313" key="2">
    <source>
        <dbReference type="Proteomes" id="UP000215914"/>
    </source>
</evidence>
<sequence>MSSSTKSSHCSISNLSRFRHPLRLRVFNLVLPRWRLLSIRFSTGMSSSTKSSH</sequence>
<name>A0A251V7H4_HELAN</name>
<dbReference type="Proteomes" id="UP000215914">
    <property type="component" value="Chromosome 3"/>
</dbReference>
<keyword evidence="2" id="KW-1185">Reference proteome</keyword>
<proteinExistence type="predicted"/>
<accession>A0A251V7H4</accession>
<dbReference type="EMBL" id="CM007892">
    <property type="protein sequence ID" value="OTG31568.1"/>
    <property type="molecule type" value="Genomic_DNA"/>
</dbReference>
<organism evidence="1 2">
    <name type="scientific">Helianthus annuus</name>
    <name type="common">Common sunflower</name>
    <dbReference type="NCBI Taxonomy" id="4232"/>
    <lineage>
        <taxon>Eukaryota</taxon>
        <taxon>Viridiplantae</taxon>
        <taxon>Streptophyta</taxon>
        <taxon>Embryophyta</taxon>
        <taxon>Tracheophyta</taxon>
        <taxon>Spermatophyta</taxon>
        <taxon>Magnoliopsida</taxon>
        <taxon>eudicotyledons</taxon>
        <taxon>Gunneridae</taxon>
        <taxon>Pentapetalae</taxon>
        <taxon>asterids</taxon>
        <taxon>campanulids</taxon>
        <taxon>Asterales</taxon>
        <taxon>Asteraceae</taxon>
        <taxon>Asteroideae</taxon>
        <taxon>Heliantheae alliance</taxon>
        <taxon>Heliantheae</taxon>
        <taxon>Helianthus</taxon>
    </lineage>
</organism>
<dbReference type="InParanoid" id="A0A251V7H4"/>
<protein>
    <submittedName>
        <fullName evidence="1">Uncharacterized protein</fullName>
    </submittedName>
</protein>
<evidence type="ECO:0000313" key="1">
    <source>
        <dbReference type="EMBL" id="OTG31568.1"/>
    </source>
</evidence>
<reference evidence="2" key="1">
    <citation type="journal article" date="2017" name="Nature">
        <title>The sunflower genome provides insights into oil metabolism, flowering and Asterid evolution.</title>
        <authorList>
            <person name="Badouin H."/>
            <person name="Gouzy J."/>
            <person name="Grassa C.J."/>
            <person name="Murat F."/>
            <person name="Staton S.E."/>
            <person name="Cottret L."/>
            <person name="Lelandais-Briere C."/>
            <person name="Owens G.L."/>
            <person name="Carrere S."/>
            <person name="Mayjonade B."/>
            <person name="Legrand L."/>
            <person name="Gill N."/>
            <person name="Kane N.C."/>
            <person name="Bowers J.E."/>
            <person name="Hubner S."/>
            <person name="Bellec A."/>
            <person name="Berard A."/>
            <person name="Berges H."/>
            <person name="Blanchet N."/>
            <person name="Boniface M.C."/>
            <person name="Brunel D."/>
            <person name="Catrice O."/>
            <person name="Chaidir N."/>
            <person name="Claudel C."/>
            <person name="Donnadieu C."/>
            <person name="Faraut T."/>
            <person name="Fievet G."/>
            <person name="Helmstetter N."/>
            <person name="King M."/>
            <person name="Knapp S.J."/>
            <person name="Lai Z."/>
            <person name="Le Paslier M.C."/>
            <person name="Lippi Y."/>
            <person name="Lorenzon L."/>
            <person name="Mandel J.R."/>
            <person name="Marage G."/>
            <person name="Marchand G."/>
            <person name="Marquand E."/>
            <person name="Bret-Mestries E."/>
            <person name="Morien E."/>
            <person name="Nambeesan S."/>
            <person name="Nguyen T."/>
            <person name="Pegot-Espagnet P."/>
            <person name="Pouilly N."/>
            <person name="Raftis F."/>
            <person name="Sallet E."/>
            <person name="Schiex T."/>
            <person name="Thomas J."/>
            <person name="Vandecasteele C."/>
            <person name="Vares D."/>
            <person name="Vear F."/>
            <person name="Vautrin S."/>
            <person name="Crespi M."/>
            <person name="Mangin B."/>
            <person name="Burke J.M."/>
            <person name="Salse J."/>
            <person name="Munos S."/>
            <person name="Vincourt P."/>
            <person name="Rieseberg L.H."/>
            <person name="Langlade N.B."/>
        </authorList>
    </citation>
    <scope>NUCLEOTIDE SEQUENCE [LARGE SCALE GENOMIC DNA]</scope>
    <source>
        <strain evidence="2">cv. SF193</strain>
    </source>
</reference>
<dbReference type="AlphaFoldDB" id="A0A251V7H4"/>